<sequence length="186" mass="19702">MMQQRLFPGLCLATLLLAGCAAGPGGPIYVPAEKAPPPPQTDTSEPQTPSASERQEREQRQAEEPESPRRAPSYQDSSEDMSPAAQSLVNRADALLAQGEARAAIGQLERAQRISPRSGKIYFKLAAAYRSTGDLGRAEQFALKGLSLSGSNTGLQRTGWMLLADIRRAAGNVAGAEKAEARAAAL</sequence>
<dbReference type="HOGENOM" id="CLU_099814_1_0_6"/>
<dbReference type="Gene3D" id="1.25.40.10">
    <property type="entry name" value="Tetratricopeptide repeat domain"/>
    <property type="match status" value="1"/>
</dbReference>
<dbReference type="AlphaFoldDB" id="N6VWB9"/>
<protein>
    <submittedName>
        <fullName evidence="3">Tetratricopeptide repeat protein</fullName>
    </submittedName>
</protein>
<dbReference type="EMBL" id="APLQ01000011">
    <property type="protein sequence ID" value="ENO14550.1"/>
    <property type="molecule type" value="Genomic_DNA"/>
</dbReference>
<comment type="caution">
    <text evidence="3">The sequence shown here is derived from an EMBL/GenBank/DDBJ whole genome shotgun (WGS) entry which is preliminary data.</text>
</comment>
<keyword evidence="4" id="KW-1185">Reference proteome</keyword>
<proteinExistence type="predicted"/>
<feature type="region of interest" description="Disordered" evidence="1">
    <location>
        <begin position="26"/>
        <end position="84"/>
    </location>
</feature>
<name>N6VWB9_9GAMM</name>
<dbReference type="SMART" id="SM00028">
    <property type="entry name" value="TPR"/>
    <property type="match status" value="2"/>
</dbReference>
<feature type="chain" id="PRO_5004126767" evidence="2">
    <location>
        <begin position="22"/>
        <end position="186"/>
    </location>
</feature>
<gene>
    <name evidence="3" type="ORF">J057_04346</name>
</gene>
<dbReference type="OrthoDB" id="6196966at2"/>
<dbReference type="RefSeq" id="WP_004578847.1">
    <property type="nucleotide sequence ID" value="NZ_AP028878.1"/>
</dbReference>
<evidence type="ECO:0000256" key="1">
    <source>
        <dbReference type="SAM" id="MobiDB-lite"/>
    </source>
</evidence>
<dbReference type="PATRIC" id="fig|626887.3.peg.857"/>
<dbReference type="PROSITE" id="PS51257">
    <property type="entry name" value="PROKAR_LIPOPROTEIN"/>
    <property type="match status" value="1"/>
</dbReference>
<dbReference type="InterPro" id="IPR019734">
    <property type="entry name" value="TPR_rpt"/>
</dbReference>
<evidence type="ECO:0000313" key="3">
    <source>
        <dbReference type="EMBL" id="ENO14550.1"/>
    </source>
</evidence>
<feature type="signal peptide" evidence="2">
    <location>
        <begin position="1"/>
        <end position="21"/>
    </location>
</feature>
<evidence type="ECO:0000313" key="4">
    <source>
        <dbReference type="Proteomes" id="UP000013165"/>
    </source>
</evidence>
<accession>N6VWB9</accession>
<feature type="compositionally biased region" description="Basic and acidic residues" evidence="1">
    <location>
        <begin position="53"/>
        <end position="69"/>
    </location>
</feature>
<dbReference type="eggNOG" id="COG5010">
    <property type="taxonomic scope" value="Bacteria"/>
</dbReference>
<keyword evidence="2" id="KW-0732">Signal</keyword>
<reference evidence="3 4" key="1">
    <citation type="journal article" date="2013" name="Genome Announc.">
        <title>Genome Sequence of the Polycyclic Aromatic Hydrocarbon-Degrading Bacterium Strain Marinobacter nanhaiticus D15-8WT.</title>
        <authorList>
            <person name="Cui Z."/>
            <person name="Gao W."/>
            <person name="Li Q."/>
            <person name="Xu G."/>
            <person name="Zheng L."/>
        </authorList>
    </citation>
    <scope>NUCLEOTIDE SEQUENCE [LARGE SCALE GENOMIC DNA]</scope>
    <source>
        <strain evidence="3 4">D15-8W</strain>
    </source>
</reference>
<dbReference type="InterPro" id="IPR011990">
    <property type="entry name" value="TPR-like_helical_dom_sf"/>
</dbReference>
<dbReference type="Proteomes" id="UP000013165">
    <property type="component" value="Unassembled WGS sequence"/>
</dbReference>
<evidence type="ECO:0000256" key="2">
    <source>
        <dbReference type="SAM" id="SignalP"/>
    </source>
</evidence>
<dbReference type="Pfam" id="PF13181">
    <property type="entry name" value="TPR_8"/>
    <property type="match status" value="1"/>
</dbReference>
<organism evidence="3 4">
    <name type="scientific">Marinobacter nanhaiticus D15-8W</name>
    <dbReference type="NCBI Taxonomy" id="626887"/>
    <lineage>
        <taxon>Bacteria</taxon>
        <taxon>Pseudomonadati</taxon>
        <taxon>Pseudomonadota</taxon>
        <taxon>Gammaproteobacteria</taxon>
        <taxon>Pseudomonadales</taxon>
        <taxon>Marinobacteraceae</taxon>
        <taxon>Marinobacter</taxon>
    </lineage>
</organism>
<dbReference type="SUPFAM" id="SSF48452">
    <property type="entry name" value="TPR-like"/>
    <property type="match status" value="1"/>
</dbReference>
<dbReference type="STRING" id="626887.J057_04346"/>